<accession>A0ABQ7DJK5</accession>
<protein>
    <submittedName>
        <fullName evidence="1">Uncharacterized protein</fullName>
    </submittedName>
</protein>
<dbReference type="EMBL" id="QGKV02000649">
    <property type="protein sequence ID" value="KAF3578269.1"/>
    <property type="molecule type" value="Genomic_DNA"/>
</dbReference>
<proteinExistence type="predicted"/>
<evidence type="ECO:0000313" key="1">
    <source>
        <dbReference type="EMBL" id="KAF3578269.1"/>
    </source>
</evidence>
<gene>
    <name evidence="1" type="ORF">DY000_02028470</name>
</gene>
<organism evidence="1 2">
    <name type="scientific">Brassica cretica</name>
    <name type="common">Mustard</name>
    <dbReference type="NCBI Taxonomy" id="69181"/>
    <lineage>
        <taxon>Eukaryota</taxon>
        <taxon>Viridiplantae</taxon>
        <taxon>Streptophyta</taxon>
        <taxon>Embryophyta</taxon>
        <taxon>Tracheophyta</taxon>
        <taxon>Spermatophyta</taxon>
        <taxon>Magnoliopsida</taxon>
        <taxon>eudicotyledons</taxon>
        <taxon>Gunneridae</taxon>
        <taxon>Pentapetalae</taxon>
        <taxon>rosids</taxon>
        <taxon>malvids</taxon>
        <taxon>Brassicales</taxon>
        <taxon>Brassicaceae</taxon>
        <taxon>Brassiceae</taxon>
        <taxon>Brassica</taxon>
    </lineage>
</organism>
<reference evidence="1 2" key="1">
    <citation type="journal article" date="2020" name="BMC Genomics">
        <title>Intraspecific diversification of the crop wild relative Brassica cretica Lam. using demographic model selection.</title>
        <authorList>
            <person name="Kioukis A."/>
            <person name="Michalopoulou V.A."/>
            <person name="Briers L."/>
            <person name="Pirintsos S."/>
            <person name="Studholme D.J."/>
            <person name="Pavlidis P."/>
            <person name="Sarris P.F."/>
        </authorList>
    </citation>
    <scope>NUCLEOTIDE SEQUENCE [LARGE SCALE GENOMIC DNA]</scope>
    <source>
        <strain evidence="2">cv. PFS-1207/04</strain>
    </source>
</reference>
<sequence>MLERLDETQSILVYLRASLSKKNHRRLSTAPKKFASRIATYGFFLGAETEIDEEEAYTFKKKNVNNNSTNELLLQFY</sequence>
<evidence type="ECO:0000313" key="2">
    <source>
        <dbReference type="Proteomes" id="UP000266723"/>
    </source>
</evidence>
<keyword evidence="2" id="KW-1185">Reference proteome</keyword>
<comment type="caution">
    <text evidence="1">The sequence shown here is derived from an EMBL/GenBank/DDBJ whole genome shotgun (WGS) entry which is preliminary data.</text>
</comment>
<name>A0ABQ7DJK5_BRACR</name>
<dbReference type="Proteomes" id="UP000266723">
    <property type="component" value="Unassembled WGS sequence"/>
</dbReference>